<sequence>MQKPAAQDVFAIAIEVQHLVESKGFRPLPLSDAEVQLTAHSRGTLARHMLSLGDVLAMFPRAVSLWPHEGILMVSTPGSPWLGPFKDPPPAHGQVHPRAPTETQGLQGILRGKAVDMIERLVVLPTLQACLREIALLLVQAPDKTRLVSELGSLAGPETRAFLKTSKLRATQLLRCFANDFQIEDRGPASLVTYLHPVVLPVFESSKQGEAPACALLALEPDGPSFELARLLKLAADVTTPYPTAKGIFAQDLEVLLQTGSCVLIDCRTEAERLVSILPDAVALDSRIAVDIQAVGTVVTYCCIGCRSAKLCEELPCSLNRLYLIGGVAAWAHQSGRFVDPATGSVTRRVNCWTWELAQFFPSQGYDLDAGSCSSLPRLELCDEPEASLSRASELRLQRLQNIAWEVRLRYFPAILCFEVDDVLRSFRNEDAANYLLIDCRTDPERDVSTIRWTGLPVMPQAEFMAHFPVLVRSPLVFITFCTIGGRSGNFAQKLLQDIADKGIPVHPDLQIRSMSGGIAAWLHRGGQLVDFSGGPSRRVHPWVHAFADLFPAPLHAEDAKVRRAVTALHIEPTGGRLWALLSSGELEAWDLFGSRSLGRWRPDWHEITGSVGFKPSYICEDESLGMLVLGRSHNEGAVLARATSPSNLAAEWSRNRSQVSTSSSLRLR</sequence>
<feature type="domain" description="Rhodanese" evidence="1">
    <location>
        <begin position="431"/>
        <end position="531"/>
    </location>
</feature>
<dbReference type="OrthoDB" id="413583at2759"/>
<dbReference type="InterPro" id="IPR036873">
    <property type="entry name" value="Rhodanese-like_dom_sf"/>
</dbReference>
<dbReference type="CDD" id="cd00158">
    <property type="entry name" value="RHOD"/>
    <property type="match status" value="1"/>
</dbReference>
<dbReference type="SMART" id="SM00450">
    <property type="entry name" value="RHOD"/>
    <property type="match status" value="2"/>
</dbReference>
<keyword evidence="3" id="KW-1185">Reference proteome</keyword>
<organism evidence="2 3">
    <name type="scientific">Polarella glacialis</name>
    <name type="common">Dinoflagellate</name>
    <dbReference type="NCBI Taxonomy" id="89957"/>
    <lineage>
        <taxon>Eukaryota</taxon>
        <taxon>Sar</taxon>
        <taxon>Alveolata</taxon>
        <taxon>Dinophyceae</taxon>
        <taxon>Suessiales</taxon>
        <taxon>Suessiaceae</taxon>
        <taxon>Polarella</taxon>
    </lineage>
</organism>
<proteinExistence type="predicted"/>
<gene>
    <name evidence="2" type="ORF">PGLA1383_LOCUS57038</name>
</gene>
<feature type="domain" description="Rhodanese" evidence="1">
    <location>
        <begin position="258"/>
        <end position="340"/>
    </location>
</feature>
<dbReference type="Proteomes" id="UP000654075">
    <property type="component" value="Unassembled WGS sequence"/>
</dbReference>
<dbReference type="SUPFAM" id="SSF52821">
    <property type="entry name" value="Rhodanese/Cell cycle control phosphatase"/>
    <property type="match status" value="2"/>
</dbReference>
<comment type="caution">
    <text evidence="2">The sequence shown here is derived from an EMBL/GenBank/DDBJ whole genome shotgun (WGS) entry which is preliminary data.</text>
</comment>
<name>A0A813HW95_POLGL</name>
<dbReference type="AlphaFoldDB" id="A0A813HW95"/>
<evidence type="ECO:0000313" key="2">
    <source>
        <dbReference type="EMBL" id="CAE8642568.1"/>
    </source>
</evidence>
<evidence type="ECO:0000313" key="3">
    <source>
        <dbReference type="Proteomes" id="UP000654075"/>
    </source>
</evidence>
<dbReference type="Gene3D" id="3.40.250.10">
    <property type="entry name" value="Rhodanese-like domain"/>
    <property type="match status" value="2"/>
</dbReference>
<accession>A0A813HW95</accession>
<dbReference type="EMBL" id="CAJNNV010033174">
    <property type="protein sequence ID" value="CAE8642568.1"/>
    <property type="molecule type" value="Genomic_DNA"/>
</dbReference>
<evidence type="ECO:0000259" key="1">
    <source>
        <dbReference type="PROSITE" id="PS50206"/>
    </source>
</evidence>
<dbReference type="PROSITE" id="PS50206">
    <property type="entry name" value="RHODANESE_3"/>
    <property type="match status" value="2"/>
</dbReference>
<dbReference type="InterPro" id="IPR001763">
    <property type="entry name" value="Rhodanese-like_dom"/>
</dbReference>
<reference evidence="2" key="1">
    <citation type="submission" date="2021-02" db="EMBL/GenBank/DDBJ databases">
        <authorList>
            <person name="Dougan E. K."/>
            <person name="Rhodes N."/>
            <person name="Thang M."/>
            <person name="Chan C."/>
        </authorList>
    </citation>
    <scope>NUCLEOTIDE SEQUENCE</scope>
</reference>
<protein>
    <recommendedName>
        <fullName evidence="1">Rhodanese domain-containing protein</fullName>
    </recommendedName>
</protein>